<dbReference type="GO" id="GO:0009055">
    <property type="term" value="F:electron transfer activity"/>
    <property type="evidence" value="ECO:0007669"/>
    <property type="project" value="UniProtKB-UniRule"/>
</dbReference>
<evidence type="ECO:0000256" key="3">
    <source>
        <dbReference type="ARBA" id="ARBA00022617"/>
    </source>
</evidence>
<keyword evidence="8" id="KW-0285">Flavoprotein</keyword>
<sequence length="207" mass="23470">MPGSRWSGHPRFLLAFRLLAALLASMPFLFLVSNIAAQSLGPDPGQEVTELLGLAAFQLLIATLCMTPLKRWTGWSGWIRIRRMLGLFAFFYATLHVLAFLQFILGWTDLWVTFTKRPYIVAGALSFLMLIPLALTSTQGMMKRLGRSWKQLHKLVYPSIVVAWVHFIWQARSDVGEMVFYGLAILVLLAVRWKWAGSRGMIPFVRG</sequence>
<comment type="subcellular location">
    <subcellularLocation>
        <location evidence="8">Cell membrane</location>
        <topology evidence="8">Multi-pass membrane protein</topology>
    </subcellularLocation>
    <subcellularLocation>
        <location evidence="1">Membrane</location>
        <topology evidence="1">Multi-pass membrane protein</topology>
    </subcellularLocation>
</comment>
<dbReference type="AlphaFoldDB" id="A0A2G1VB88"/>
<evidence type="ECO:0000259" key="9">
    <source>
        <dbReference type="Pfam" id="PF01794"/>
    </source>
</evidence>
<dbReference type="RefSeq" id="WP_099619869.1">
    <property type="nucleotide sequence ID" value="NZ_KZ319343.1"/>
</dbReference>
<feature type="transmembrane region" description="Helical" evidence="8">
    <location>
        <begin position="51"/>
        <end position="72"/>
    </location>
</feature>
<keyword evidence="3 8" id="KW-0349">Heme</keyword>
<gene>
    <name evidence="8" type="primary">msrQ</name>
    <name evidence="10" type="ORF">CLH62_19580</name>
</gene>
<evidence type="ECO:0000313" key="10">
    <source>
        <dbReference type="EMBL" id="PHQ23930.1"/>
    </source>
</evidence>
<evidence type="ECO:0000256" key="2">
    <source>
        <dbReference type="ARBA" id="ARBA00022448"/>
    </source>
</evidence>
<comment type="similarity">
    <text evidence="8">Belongs to the MsrQ family.</text>
</comment>
<comment type="subunit">
    <text evidence="8">Heterodimer of a catalytic subunit (MsrP) and a heme-binding subunit (MsrQ).</text>
</comment>
<feature type="domain" description="Ferric oxidoreductase" evidence="9">
    <location>
        <begin position="52"/>
        <end position="163"/>
    </location>
</feature>
<keyword evidence="4 8" id="KW-0812">Transmembrane</keyword>
<reference evidence="10 11" key="1">
    <citation type="submission" date="2017-09" db="EMBL/GenBank/DDBJ databases">
        <title>The draft genome sequences of Marinobacter guineae M3B.</title>
        <authorList>
            <person name="Cao J."/>
        </authorList>
    </citation>
    <scope>NUCLEOTIDE SEQUENCE [LARGE SCALE GENOMIC DNA]</scope>
    <source>
        <strain evidence="10 11">M3B</strain>
    </source>
</reference>
<evidence type="ECO:0000256" key="1">
    <source>
        <dbReference type="ARBA" id="ARBA00004141"/>
    </source>
</evidence>
<dbReference type="GO" id="GO:0005886">
    <property type="term" value="C:plasma membrane"/>
    <property type="evidence" value="ECO:0007669"/>
    <property type="project" value="UniProtKB-SubCell"/>
</dbReference>
<dbReference type="PANTHER" id="PTHR36964">
    <property type="entry name" value="PROTEIN-METHIONINE-SULFOXIDE REDUCTASE HEME-BINDING SUBUNIT MSRQ"/>
    <property type="match status" value="1"/>
</dbReference>
<evidence type="ECO:0000256" key="6">
    <source>
        <dbReference type="ARBA" id="ARBA00023004"/>
    </source>
</evidence>
<keyword evidence="11" id="KW-1185">Reference proteome</keyword>
<evidence type="ECO:0000256" key="8">
    <source>
        <dbReference type="HAMAP-Rule" id="MF_01207"/>
    </source>
</evidence>
<feature type="transmembrane region" description="Helical" evidence="8">
    <location>
        <begin position="117"/>
        <end position="135"/>
    </location>
</feature>
<proteinExistence type="inferred from homology"/>
<dbReference type="GO" id="GO:0046872">
    <property type="term" value="F:metal ion binding"/>
    <property type="evidence" value="ECO:0007669"/>
    <property type="project" value="UniProtKB-KW"/>
</dbReference>
<dbReference type="GO" id="GO:0010181">
    <property type="term" value="F:FMN binding"/>
    <property type="evidence" value="ECO:0007669"/>
    <property type="project" value="UniProtKB-UniRule"/>
</dbReference>
<organism evidence="10 11">
    <name type="scientific">Marinobacter guineae</name>
    <dbReference type="NCBI Taxonomy" id="432303"/>
    <lineage>
        <taxon>Bacteria</taxon>
        <taxon>Pseudomonadati</taxon>
        <taxon>Pseudomonadota</taxon>
        <taxon>Gammaproteobacteria</taxon>
        <taxon>Pseudomonadales</taxon>
        <taxon>Marinobacteraceae</taxon>
        <taxon>Marinobacter</taxon>
    </lineage>
</organism>
<feature type="transmembrane region" description="Helical" evidence="8">
    <location>
        <begin position="84"/>
        <end position="105"/>
    </location>
</feature>
<keyword evidence="2 8" id="KW-0813">Transport</keyword>
<keyword evidence="7 8" id="KW-0472">Membrane</keyword>
<evidence type="ECO:0000256" key="7">
    <source>
        <dbReference type="ARBA" id="ARBA00023136"/>
    </source>
</evidence>
<dbReference type="InterPro" id="IPR022837">
    <property type="entry name" value="MsrQ-like"/>
</dbReference>
<dbReference type="PANTHER" id="PTHR36964:SF1">
    <property type="entry name" value="PROTEIN-METHIONINE-SULFOXIDE REDUCTASE HEME-BINDING SUBUNIT MSRQ"/>
    <property type="match status" value="1"/>
</dbReference>
<name>A0A2G1VB88_9GAMM</name>
<evidence type="ECO:0000256" key="5">
    <source>
        <dbReference type="ARBA" id="ARBA00022989"/>
    </source>
</evidence>
<evidence type="ECO:0000313" key="11">
    <source>
        <dbReference type="Proteomes" id="UP000229044"/>
    </source>
</evidence>
<feature type="transmembrane region" description="Helical" evidence="8">
    <location>
        <begin position="178"/>
        <end position="196"/>
    </location>
</feature>
<keyword evidence="8" id="KW-0249">Electron transport</keyword>
<dbReference type="Pfam" id="PF01794">
    <property type="entry name" value="Ferric_reduct"/>
    <property type="match status" value="1"/>
</dbReference>
<protein>
    <recommendedName>
        <fullName evidence="8">Protein-methionine-sulfoxide reductase heme-binding subunit MsrQ</fullName>
    </recommendedName>
    <alternativeName>
        <fullName evidence="8">Flavocytochrome MsrQ</fullName>
    </alternativeName>
</protein>
<feature type="transmembrane region" description="Helical" evidence="8">
    <location>
        <begin position="12"/>
        <end position="31"/>
    </location>
</feature>
<keyword evidence="6 8" id="KW-0408">Iron</keyword>
<dbReference type="EMBL" id="NTFI01000007">
    <property type="protein sequence ID" value="PHQ23930.1"/>
    <property type="molecule type" value="Genomic_DNA"/>
</dbReference>
<dbReference type="InterPro" id="IPR013130">
    <property type="entry name" value="Fe3_Rdtase_TM_dom"/>
</dbReference>
<comment type="caution">
    <text evidence="10">The sequence shown here is derived from an EMBL/GenBank/DDBJ whole genome shotgun (WGS) entry which is preliminary data.</text>
</comment>
<feature type="transmembrane region" description="Helical" evidence="8">
    <location>
        <begin position="155"/>
        <end position="172"/>
    </location>
</feature>
<dbReference type="GO" id="GO:0020037">
    <property type="term" value="F:heme binding"/>
    <property type="evidence" value="ECO:0007669"/>
    <property type="project" value="UniProtKB-UniRule"/>
</dbReference>
<keyword evidence="5 8" id="KW-1133">Transmembrane helix</keyword>
<dbReference type="Proteomes" id="UP000229044">
    <property type="component" value="Unassembled WGS sequence"/>
</dbReference>
<dbReference type="GO" id="GO:0030091">
    <property type="term" value="P:protein repair"/>
    <property type="evidence" value="ECO:0007669"/>
    <property type="project" value="UniProtKB-UniRule"/>
</dbReference>
<keyword evidence="8" id="KW-0479">Metal-binding</keyword>
<dbReference type="OrthoDB" id="9788328at2"/>
<evidence type="ECO:0000256" key="4">
    <source>
        <dbReference type="ARBA" id="ARBA00022692"/>
    </source>
</evidence>
<comment type="cofactor">
    <cofactor evidence="8">
        <name>heme b</name>
        <dbReference type="ChEBI" id="CHEBI:60344"/>
    </cofactor>
    <text evidence="8">Binds 1 heme b (iron(II)-protoporphyrin IX) group per subunit.</text>
</comment>
<accession>A0A2G1VB88</accession>
<dbReference type="GO" id="GO:0016679">
    <property type="term" value="F:oxidoreductase activity, acting on diphenols and related substances as donors"/>
    <property type="evidence" value="ECO:0007669"/>
    <property type="project" value="TreeGrafter"/>
</dbReference>
<keyword evidence="8" id="KW-1003">Cell membrane</keyword>
<keyword evidence="8" id="KW-0288">FMN</keyword>
<dbReference type="HAMAP" id="MF_01207">
    <property type="entry name" value="MsrQ"/>
    <property type="match status" value="1"/>
</dbReference>
<comment type="function">
    <text evidence="8">Part of the MsrPQ system that repairs oxidized periplasmic proteins containing methionine sulfoxide residues (Met-O), using respiratory chain electrons. Thus protects these proteins from oxidative-stress damage caused by reactive species of oxygen and chlorine generated by the host defense mechanisms. MsrPQ is essential for the maintenance of envelope integrity under bleach stress, rescuing a wide series of structurally unrelated periplasmic proteins from methionine oxidation. MsrQ provides electrons for reduction to the reductase catalytic subunit MsrP, using the quinone pool of the respiratory chain.</text>
</comment>
<comment type="cofactor">
    <cofactor evidence="8">
        <name>FMN</name>
        <dbReference type="ChEBI" id="CHEBI:58210"/>
    </cofactor>
    <text evidence="8">Binds 1 FMN per subunit.</text>
</comment>